<feature type="transmembrane region" description="Helical" evidence="1">
    <location>
        <begin position="33"/>
        <end position="50"/>
    </location>
</feature>
<name>A0A9X2HD16_9MICC</name>
<feature type="transmembrane region" description="Helical" evidence="1">
    <location>
        <begin position="71"/>
        <end position="91"/>
    </location>
</feature>
<dbReference type="AlphaFoldDB" id="A0A9X2HD16"/>
<proteinExistence type="predicted"/>
<keyword evidence="1" id="KW-0472">Membrane</keyword>
<keyword evidence="1" id="KW-0812">Transmembrane</keyword>
<evidence type="ECO:0000313" key="3">
    <source>
        <dbReference type="Proteomes" id="UP001139502"/>
    </source>
</evidence>
<feature type="transmembrane region" description="Helical" evidence="1">
    <location>
        <begin position="103"/>
        <end position="123"/>
    </location>
</feature>
<dbReference type="Proteomes" id="UP001139502">
    <property type="component" value="Unassembled WGS sequence"/>
</dbReference>
<protein>
    <submittedName>
        <fullName evidence="2">Uncharacterized protein</fullName>
    </submittedName>
</protein>
<sequence length="216" mass="23306">MRIFSGFFVLAMGVVAVCVTWQPFAGLSSSGKAWGWIFLALGAITALLGWRLLWGRRSGKELLVVGEPTRIFVLVGAACVLFALFLMWILFATEPEGSATYVFLPASCGLGSALCVRGLFSLTAPPRHPVQWRIPAAYRRRSRWLVPLMFVGGMIAVLLGFAGEIWDTDEGKPGLVGAGIWWIVAAVVFAHLAWGGNASRNSEQPSDPEPAGQNEG</sequence>
<evidence type="ECO:0000256" key="1">
    <source>
        <dbReference type="SAM" id="Phobius"/>
    </source>
</evidence>
<keyword evidence="3" id="KW-1185">Reference proteome</keyword>
<feature type="transmembrane region" description="Helical" evidence="1">
    <location>
        <begin position="144"/>
        <end position="163"/>
    </location>
</feature>
<feature type="transmembrane region" description="Helical" evidence="1">
    <location>
        <begin position="175"/>
        <end position="194"/>
    </location>
</feature>
<dbReference type="EMBL" id="JANAFB010000017">
    <property type="protein sequence ID" value="MCP3426045.1"/>
    <property type="molecule type" value="Genomic_DNA"/>
</dbReference>
<reference evidence="2" key="1">
    <citation type="submission" date="2022-06" db="EMBL/GenBank/DDBJ databases">
        <title>Rothia sp. isolated from sandalwood seedling.</title>
        <authorList>
            <person name="Tuikhar N."/>
            <person name="Kirdat K."/>
            <person name="Thorat V."/>
            <person name="Swetha P."/>
            <person name="Padma S."/>
            <person name="Sundararaj R."/>
            <person name="Yadav A."/>
        </authorList>
    </citation>
    <scope>NUCLEOTIDE SEQUENCE</scope>
    <source>
        <strain evidence="2">AR01</strain>
    </source>
</reference>
<gene>
    <name evidence="2" type="ORF">NBM05_08520</name>
</gene>
<organism evidence="2 3">
    <name type="scientific">Rothia santali</name>
    <dbReference type="NCBI Taxonomy" id="2949643"/>
    <lineage>
        <taxon>Bacteria</taxon>
        <taxon>Bacillati</taxon>
        <taxon>Actinomycetota</taxon>
        <taxon>Actinomycetes</taxon>
        <taxon>Micrococcales</taxon>
        <taxon>Micrococcaceae</taxon>
        <taxon>Rothia</taxon>
    </lineage>
</organism>
<feature type="transmembrane region" description="Helical" evidence="1">
    <location>
        <begin position="7"/>
        <end position="27"/>
    </location>
</feature>
<comment type="caution">
    <text evidence="2">The sequence shown here is derived from an EMBL/GenBank/DDBJ whole genome shotgun (WGS) entry which is preliminary data.</text>
</comment>
<dbReference type="RefSeq" id="WP_254166536.1">
    <property type="nucleotide sequence ID" value="NZ_JANAFB010000017.1"/>
</dbReference>
<accession>A0A9X2HD16</accession>
<keyword evidence="1" id="KW-1133">Transmembrane helix</keyword>
<evidence type="ECO:0000313" key="2">
    <source>
        <dbReference type="EMBL" id="MCP3426045.1"/>
    </source>
</evidence>